<dbReference type="InterPro" id="IPR001806">
    <property type="entry name" value="Small_GTPase"/>
</dbReference>
<dbReference type="GO" id="GO:0005525">
    <property type="term" value="F:GTP binding"/>
    <property type="evidence" value="ECO:0007669"/>
    <property type="project" value="UniProtKB-KW"/>
</dbReference>
<dbReference type="AlphaFoldDB" id="A0A0N4V9P2"/>
<protein>
    <submittedName>
        <fullName evidence="10">Ras-related protein Rab-8A</fullName>
    </submittedName>
</protein>
<evidence type="ECO:0000256" key="7">
    <source>
        <dbReference type="ARBA" id="ARBA00037868"/>
    </source>
</evidence>
<accession>A0A0N4V9P2</accession>
<evidence type="ECO:0000256" key="6">
    <source>
        <dbReference type="ARBA" id="ARBA00023289"/>
    </source>
</evidence>
<keyword evidence="2" id="KW-0547">Nucleotide-binding</keyword>
<dbReference type="InterPro" id="IPR005225">
    <property type="entry name" value="Small_GTP-bd"/>
</dbReference>
<evidence type="ECO:0000256" key="4">
    <source>
        <dbReference type="ARBA" id="ARBA00023136"/>
    </source>
</evidence>
<dbReference type="GO" id="GO:0003924">
    <property type="term" value="F:GTPase activity"/>
    <property type="evidence" value="ECO:0007669"/>
    <property type="project" value="InterPro"/>
</dbReference>
<keyword evidence="5" id="KW-0449">Lipoprotein</keyword>
<evidence type="ECO:0000313" key="8">
    <source>
        <dbReference type="EMBL" id="VDD91930.1"/>
    </source>
</evidence>
<dbReference type="OrthoDB" id="9989112at2759"/>
<dbReference type="PANTHER" id="PTHR47980">
    <property type="entry name" value="LD44762P"/>
    <property type="match status" value="1"/>
</dbReference>
<reference evidence="8 9" key="2">
    <citation type="submission" date="2018-10" db="EMBL/GenBank/DDBJ databases">
        <authorList>
            <consortium name="Pathogen Informatics"/>
        </authorList>
    </citation>
    <scope>NUCLEOTIDE SEQUENCE [LARGE SCALE GENOMIC DNA]</scope>
</reference>
<dbReference type="SMART" id="SM00176">
    <property type="entry name" value="RAN"/>
    <property type="match status" value="1"/>
</dbReference>
<keyword evidence="6" id="KW-0636">Prenylation</keyword>
<dbReference type="SUPFAM" id="SSF52540">
    <property type="entry name" value="P-loop containing nucleoside triphosphate hydrolases"/>
    <property type="match status" value="1"/>
</dbReference>
<dbReference type="SMART" id="SM00177">
    <property type="entry name" value="ARF"/>
    <property type="match status" value="1"/>
</dbReference>
<proteinExistence type="inferred from homology"/>
<keyword evidence="9" id="KW-1185">Reference proteome</keyword>
<organism evidence="10">
    <name type="scientific">Enterobius vermicularis</name>
    <name type="common">Human pinworm</name>
    <dbReference type="NCBI Taxonomy" id="51028"/>
    <lineage>
        <taxon>Eukaryota</taxon>
        <taxon>Metazoa</taxon>
        <taxon>Ecdysozoa</taxon>
        <taxon>Nematoda</taxon>
        <taxon>Chromadorea</taxon>
        <taxon>Rhabditida</taxon>
        <taxon>Spirurina</taxon>
        <taxon>Oxyuridomorpha</taxon>
        <taxon>Oxyuroidea</taxon>
        <taxon>Oxyuridae</taxon>
        <taxon>Enterobius</taxon>
    </lineage>
</organism>
<evidence type="ECO:0000256" key="5">
    <source>
        <dbReference type="ARBA" id="ARBA00023288"/>
    </source>
</evidence>
<dbReference type="PROSITE" id="PS51421">
    <property type="entry name" value="RAS"/>
    <property type="match status" value="1"/>
</dbReference>
<gene>
    <name evidence="8" type="ORF">EVEC_LOCUS6681</name>
</gene>
<evidence type="ECO:0000256" key="2">
    <source>
        <dbReference type="ARBA" id="ARBA00022741"/>
    </source>
</evidence>
<evidence type="ECO:0000256" key="3">
    <source>
        <dbReference type="ARBA" id="ARBA00023134"/>
    </source>
</evidence>
<dbReference type="PRINTS" id="PR00449">
    <property type="entry name" value="RASTRNSFRMNG"/>
</dbReference>
<dbReference type="PROSITE" id="PS51419">
    <property type="entry name" value="RAB"/>
    <property type="match status" value="1"/>
</dbReference>
<dbReference type="CDD" id="cd01867">
    <property type="entry name" value="Rab8_Rab10_Rab13_like"/>
    <property type="match status" value="1"/>
</dbReference>
<dbReference type="Pfam" id="PF00071">
    <property type="entry name" value="Ras"/>
    <property type="match status" value="1"/>
</dbReference>
<keyword evidence="4" id="KW-0472">Membrane</keyword>
<dbReference type="EMBL" id="UXUI01008607">
    <property type="protein sequence ID" value="VDD91930.1"/>
    <property type="molecule type" value="Genomic_DNA"/>
</dbReference>
<reference evidence="10" key="1">
    <citation type="submission" date="2017-02" db="UniProtKB">
        <authorList>
            <consortium name="WormBaseParasite"/>
        </authorList>
    </citation>
    <scope>IDENTIFICATION</scope>
</reference>
<sequence>MAKTYDYLFKLLLIGDSGVGKTCVLFRFSDDSFNNSFISTIGIDFKIRTIDLDGKKVKLQIWDTAGQERFRTITTAYYRGAMGIMLVYDITNERSFENIKNWIRNIEEHASSDVDRMIIGNKCDIENRRQVSRERGKQLAVEYGTKFFETSAKANINVEEAFFTLARDIKLRTERATHQNTAQSTGRISMQQPMKKTSFFSGWKCNIL</sequence>
<dbReference type="Gene3D" id="3.40.50.300">
    <property type="entry name" value="P-loop containing nucleotide triphosphate hydrolases"/>
    <property type="match status" value="1"/>
</dbReference>
<dbReference type="SMART" id="SM00175">
    <property type="entry name" value="RAB"/>
    <property type="match status" value="1"/>
</dbReference>
<evidence type="ECO:0000256" key="1">
    <source>
        <dbReference type="ARBA" id="ARBA00006270"/>
    </source>
</evidence>
<dbReference type="GO" id="GO:0012505">
    <property type="term" value="C:endomembrane system"/>
    <property type="evidence" value="ECO:0007669"/>
    <property type="project" value="UniProtKB-SubCell"/>
</dbReference>
<evidence type="ECO:0000313" key="10">
    <source>
        <dbReference type="WBParaSite" id="EVEC_0000716001-mRNA-1"/>
    </source>
</evidence>
<comment type="similarity">
    <text evidence="1">Belongs to the small GTPase superfamily. Rab family.</text>
</comment>
<evidence type="ECO:0000313" key="9">
    <source>
        <dbReference type="Proteomes" id="UP000274131"/>
    </source>
</evidence>
<dbReference type="GO" id="GO:0005737">
    <property type="term" value="C:cytoplasm"/>
    <property type="evidence" value="ECO:0007669"/>
    <property type="project" value="UniProtKB-ARBA"/>
</dbReference>
<dbReference type="SMART" id="SM00173">
    <property type="entry name" value="RAS"/>
    <property type="match status" value="1"/>
</dbReference>
<dbReference type="WBParaSite" id="EVEC_0000716001-mRNA-1">
    <property type="protein sequence ID" value="EVEC_0000716001-mRNA-1"/>
    <property type="gene ID" value="EVEC_0000716001"/>
</dbReference>
<comment type="subcellular location">
    <subcellularLocation>
        <location evidence="7">Endomembrane system</location>
        <topology evidence="7">Lipid-anchor</topology>
    </subcellularLocation>
</comment>
<dbReference type="InterPro" id="IPR027417">
    <property type="entry name" value="P-loop_NTPase"/>
</dbReference>
<keyword evidence="3" id="KW-0342">GTP-binding</keyword>
<name>A0A0N4V9P2_ENTVE</name>
<dbReference type="PROSITE" id="PS51420">
    <property type="entry name" value="RHO"/>
    <property type="match status" value="1"/>
</dbReference>
<dbReference type="SMART" id="SM00174">
    <property type="entry name" value="RHO"/>
    <property type="match status" value="1"/>
</dbReference>
<dbReference type="Proteomes" id="UP000274131">
    <property type="component" value="Unassembled WGS sequence"/>
</dbReference>
<dbReference type="InterPro" id="IPR050305">
    <property type="entry name" value="Small_GTPase_Rab"/>
</dbReference>
<dbReference type="NCBIfam" id="TIGR00231">
    <property type="entry name" value="small_GTP"/>
    <property type="match status" value="1"/>
</dbReference>
<dbReference type="FunFam" id="3.40.50.300:FF:000202">
    <property type="entry name" value="ras-related protein Rab-8A"/>
    <property type="match status" value="1"/>
</dbReference>
<dbReference type="STRING" id="51028.A0A0N4V9P2"/>